<dbReference type="Pfam" id="PF13395">
    <property type="entry name" value="HNH_4"/>
    <property type="match status" value="1"/>
</dbReference>
<evidence type="ECO:0000313" key="4">
    <source>
        <dbReference type="Proteomes" id="UP001596997"/>
    </source>
</evidence>
<evidence type="ECO:0000313" key="3">
    <source>
        <dbReference type="EMBL" id="MFD0963239.1"/>
    </source>
</evidence>
<evidence type="ECO:0000256" key="1">
    <source>
        <dbReference type="SAM" id="MobiDB-lite"/>
    </source>
</evidence>
<feature type="compositionally biased region" description="Polar residues" evidence="1">
    <location>
        <begin position="86"/>
        <end position="95"/>
    </location>
</feature>
<feature type="compositionally biased region" description="Basic and acidic residues" evidence="1">
    <location>
        <begin position="96"/>
        <end position="107"/>
    </location>
</feature>
<keyword evidence="3" id="KW-0540">Nuclease</keyword>
<sequence length="107" mass="12382">MSNFSEDIINSVWEKAEIVNEGSKNEWRQDYAGAWINKNQYGEESDYGWEIDHANPVSNGGGDELANLMPLNWRNNRTKSDDYPSFKTSVTSDGNKNIEKEKNWKYN</sequence>
<dbReference type="GO" id="GO:0004519">
    <property type="term" value="F:endonuclease activity"/>
    <property type="evidence" value="ECO:0007669"/>
    <property type="project" value="UniProtKB-KW"/>
</dbReference>
<keyword evidence="4" id="KW-1185">Reference proteome</keyword>
<feature type="region of interest" description="Disordered" evidence="1">
    <location>
        <begin position="75"/>
        <end position="107"/>
    </location>
</feature>
<comment type="caution">
    <text evidence="3">The sequence shown here is derived from an EMBL/GenBank/DDBJ whole genome shotgun (WGS) entry which is preliminary data.</text>
</comment>
<feature type="domain" description="HNH nuclease" evidence="2">
    <location>
        <begin position="32"/>
        <end position="84"/>
    </location>
</feature>
<dbReference type="Gene3D" id="1.10.30.50">
    <property type="match status" value="1"/>
</dbReference>
<reference evidence="4" key="1">
    <citation type="journal article" date="2019" name="Int. J. Syst. Evol. Microbiol.">
        <title>The Global Catalogue of Microorganisms (GCM) 10K type strain sequencing project: providing services to taxonomists for standard genome sequencing and annotation.</title>
        <authorList>
            <consortium name="The Broad Institute Genomics Platform"/>
            <consortium name="The Broad Institute Genome Sequencing Center for Infectious Disease"/>
            <person name="Wu L."/>
            <person name="Ma J."/>
        </authorList>
    </citation>
    <scope>NUCLEOTIDE SEQUENCE [LARGE SCALE GENOMIC DNA]</scope>
    <source>
        <strain evidence="4">CCUG 62114</strain>
    </source>
</reference>
<name>A0ABW3I078_9FLAO</name>
<keyword evidence="3" id="KW-0378">Hydrolase</keyword>
<dbReference type="Proteomes" id="UP001596997">
    <property type="component" value="Unassembled WGS sequence"/>
</dbReference>
<dbReference type="InterPro" id="IPR003615">
    <property type="entry name" value="HNH_nuc"/>
</dbReference>
<protein>
    <submittedName>
        <fullName evidence="3">HNH endonuclease signature motif containing protein</fullName>
    </submittedName>
</protein>
<gene>
    <name evidence="3" type="ORF">ACFQ1O_04365</name>
</gene>
<evidence type="ECO:0000259" key="2">
    <source>
        <dbReference type="Pfam" id="PF13395"/>
    </source>
</evidence>
<dbReference type="RefSeq" id="WP_377713745.1">
    <property type="nucleotide sequence ID" value="NZ_JBHTJM010000005.1"/>
</dbReference>
<keyword evidence="3" id="KW-0255">Endonuclease</keyword>
<accession>A0ABW3I078</accession>
<dbReference type="CDD" id="cd00085">
    <property type="entry name" value="HNHc"/>
    <property type="match status" value="1"/>
</dbReference>
<dbReference type="EMBL" id="JBHTJM010000005">
    <property type="protein sequence ID" value="MFD0963239.1"/>
    <property type="molecule type" value="Genomic_DNA"/>
</dbReference>
<proteinExistence type="predicted"/>
<organism evidence="3 4">
    <name type="scientific">Pseudofulvibacter geojedonensis</name>
    <dbReference type="NCBI Taxonomy" id="1123758"/>
    <lineage>
        <taxon>Bacteria</taxon>
        <taxon>Pseudomonadati</taxon>
        <taxon>Bacteroidota</taxon>
        <taxon>Flavobacteriia</taxon>
        <taxon>Flavobacteriales</taxon>
        <taxon>Flavobacteriaceae</taxon>
        <taxon>Pseudofulvibacter</taxon>
    </lineage>
</organism>